<organism evidence="1 2">
    <name type="scientific">Hyalomma asiaticum</name>
    <name type="common">Tick</name>
    <dbReference type="NCBI Taxonomy" id="266040"/>
    <lineage>
        <taxon>Eukaryota</taxon>
        <taxon>Metazoa</taxon>
        <taxon>Ecdysozoa</taxon>
        <taxon>Arthropoda</taxon>
        <taxon>Chelicerata</taxon>
        <taxon>Arachnida</taxon>
        <taxon>Acari</taxon>
        <taxon>Parasitiformes</taxon>
        <taxon>Ixodida</taxon>
        <taxon>Ixodoidea</taxon>
        <taxon>Ixodidae</taxon>
        <taxon>Hyalomminae</taxon>
        <taxon>Hyalomma</taxon>
    </lineage>
</organism>
<gene>
    <name evidence="1" type="ORF">HPB50_002185</name>
</gene>
<evidence type="ECO:0000313" key="2">
    <source>
        <dbReference type="Proteomes" id="UP000821845"/>
    </source>
</evidence>
<keyword evidence="2" id="KW-1185">Reference proteome</keyword>
<dbReference type="Proteomes" id="UP000821845">
    <property type="component" value="Chromosome 9"/>
</dbReference>
<accession>A0ACB7RIY0</accession>
<protein>
    <submittedName>
        <fullName evidence="1">Uncharacterized protein</fullName>
    </submittedName>
</protein>
<reference evidence="1" key="1">
    <citation type="submission" date="2020-05" db="EMBL/GenBank/DDBJ databases">
        <title>Large-scale comparative analyses of tick genomes elucidate their genetic diversity and vector capacities.</title>
        <authorList>
            <person name="Jia N."/>
            <person name="Wang J."/>
            <person name="Shi W."/>
            <person name="Du L."/>
            <person name="Sun Y."/>
            <person name="Zhan W."/>
            <person name="Jiang J."/>
            <person name="Wang Q."/>
            <person name="Zhang B."/>
            <person name="Ji P."/>
            <person name="Sakyi L.B."/>
            <person name="Cui X."/>
            <person name="Yuan T."/>
            <person name="Jiang B."/>
            <person name="Yang W."/>
            <person name="Lam T.T.-Y."/>
            <person name="Chang Q."/>
            <person name="Ding S."/>
            <person name="Wang X."/>
            <person name="Zhu J."/>
            <person name="Ruan X."/>
            <person name="Zhao L."/>
            <person name="Wei J."/>
            <person name="Que T."/>
            <person name="Du C."/>
            <person name="Cheng J."/>
            <person name="Dai P."/>
            <person name="Han X."/>
            <person name="Huang E."/>
            <person name="Gao Y."/>
            <person name="Liu J."/>
            <person name="Shao H."/>
            <person name="Ye R."/>
            <person name="Li L."/>
            <person name="Wei W."/>
            <person name="Wang X."/>
            <person name="Wang C."/>
            <person name="Yang T."/>
            <person name="Huo Q."/>
            <person name="Li W."/>
            <person name="Guo W."/>
            <person name="Chen H."/>
            <person name="Zhou L."/>
            <person name="Ni X."/>
            <person name="Tian J."/>
            <person name="Zhou Y."/>
            <person name="Sheng Y."/>
            <person name="Liu T."/>
            <person name="Pan Y."/>
            <person name="Xia L."/>
            <person name="Li J."/>
            <person name="Zhao F."/>
            <person name="Cao W."/>
        </authorList>
    </citation>
    <scope>NUCLEOTIDE SEQUENCE</scope>
    <source>
        <strain evidence="1">Hyas-2018</strain>
    </source>
</reference>
<sequence>MQYGQQDPYAPPAGGVYTPGATYAPQPAAGPYVDPAYAASQPQLAQPQLAQAQLAQPAMYGPQPYAAPPYGPPVMPAPSDPAMAPFETYDPGYANYLYGLQSRDARRYLIQSPSRRKIPFNTNRILTVLVVCGTLFFVFIIMLLVVTVIVPRITRRHHAGHRRRHEFPNEIDNLADADLPVDAPQLGALSNDEQEEAKLGSSSAKHGSKHGHKDPDMARHVRSRAKG</sequence>
<name>A0ACB7RIY0_HYAAI</name>
<comment type="caution">
    <text evidence="1">The sequence shown here is derived from an EMBL/GenBank/DDBJ whole genome shotgun (WGS) entry which is preliminary data.</text>
</comment>
<proteinExistence type="predicted"/>
<dbReference type="EMBL" id="CM023489">
    <property type="protein sequence ID" value="KAH6921546.1"/>
    <property type="molecule type" value="Genomic_DNA"/>
</dbReference>
<evidence type="ECO:0000313" key="1">
    <source>
        <dbReference type="EMBL" id="KAH6921546.1"/>
    </source>
</evidence>